<dbReference type="InParanoid" id="W7XDQ9"/>
<name>W7XDQ9_TETTS</name>
<evidence type="ECO:0000313" key="2">
    <source>
        <dbReference type="Proteomes" id="UP000009168"/>
    </source>
</evidence>
<reference evidence="2" key="1">
    <citation type="journal article" date="2006" name="PLoS Biol.">
        <title>Macronuclear genome sequence of the ciliate Tetrahymena thermophila, a model eukaryote.</title>
        <authorList>
            <person name="Eisen J.A."/>
            <person name="Coyne R.S."/>
            <person name="Wu M."/>
            <person name="Wu D."/>
            <person name="Thiagarajan M."/>
            <person name="Wortman J.R."/>
            <person name="Badger J.H."/>
            <person name="Ren Q."/>
            <person name="Amedeo P."/>
            <person name="Jones K.M."/>
            <person name="Tallon L.J."/>
            <person name="Delcher A.L."/>
            <person name="Salzberg S.L."/>
            <person name="Silva J.C."/>
            <person name="Haas B.J."/>
            <person name="Majoros W.H."/>
            <person name="Farzad M."/>
            <person name="Carlton J.M."/>
            <person name="Smith R.K. Jr."/>
            <person name="Garg J."/>
            <person name="Pearlman R.E."/>
            <person name="Karrer K.M."/>
            <person name="Sun L."/>
            <person name="Manning G."/>
            <person name="Elde N.C."/>
            <person name="Turkewitz A.P."/>
            <person name="Asai D.J."/>
            <person name="Wilkes D.E."/>
            <person name="Wang Y."/>
            <person name="Cai H."/>
            <person name="Collins K."/>
            <person name="Stewart B.A."/>
            <person name="Lee S.R."/>
            <person name="Wilamowska K."/>
            <person name="Weinberg Z."/>
            <person name="Ruzzo W.L."/>
            <person name="Wloga D."/>
            <person name="Gaertig J."/>
            <person name="Frankel J."/>
            <person name="Tsao C.-C."/>
            <person name="Gorovsky M.A."/>
            <person name="Keeling P.J."/>
            <person name="Waller R.F."/>
            <person name="Patron N.J."/>
            <person name="Cherry J.M."/>
            <person name="Stover N.A."/>
            <person name="Krieger C.J."/>
            <person name="del Toro C."/>
            <person name="Ryder H.F."/>
            <person name="Williamson S.C."/>
            <person name="Barbeau R.A."/>
            <person name="Hamilton E.P."/>
            <person name="Orias E."/>
        </authorList>
    </citation>
    <scope>NUCLEOTIDE SEQUENCE [LARGE SCALE GENOMIC DNA]</scope>
    <source>
        <strain evidence="2">SB210</strain>
    </source>
</reference>
<protein>
    <submittedName>
        <fullName evidence="1">Uncharacterized protein</fullName>
    </submittedName>
</protein>
<dbReference type="GeneID" id="24439082"/>
<gene>
    <name evidence="1" type="ORF">TTHERM_000458198</name>
</gene>
<dbReference type="AlphaFoldDB" id="W7XDQ9"/>
<dbReference type="RefSeq" id="XP_012655491.1">
    <property type="nucleotide sequence ID" value="XM_012800037.1"/>
</dbReference>
<accession>W7XDQ9</accession>
<dbReference type="EMBL" id="GG662464">
    <property type="protein sequence ID" value="EWS71991.1"/>
    <property type="molecule type" value="Genomic_DNA"/>
</dbReference>
<sequence>MASNMALKSSKIIFATITVNSHYLRFRIFGFPKSEMRNNQIQKKIRYKPEYHI</sequence>
<dbReference type="KEGG" id="tet:TTHERM_000458198"/>
<organism evidence="1 2">
    <name type="scientific">Tetrahymena thermophila (strain SB210)</name>
    <dbReference type="NCBI Taxonomy" id="312017"/>
    <lineage>
        <taxon>Eukaryota</taxon>
        <taxon>Sar</taxon>
        <taxon>Alveolata</taxon>
        <taxon>Ciliophora</taxon>
        <taxon>Intramacronucleata</taxon>
        <taxon>Oligohymenophorea</taxon>
        <taxon>Hymenostomatida</taxon>
        <taxon>Tetrahymenina</taxon>
        <taxon>Tetrahymenidae</taxon>
        <taxon>Tetrahymena</taxon>
    </lineage>
</organism>
<dbReference type="Proteomes" id="UP000009168">
    <property type="component" value="Unassembled WGS sequence"/>
</dbReference>
<evidence type="ECO:0000313" key="1">
    <source>
        <dbReference type="EMBL" id="EWS71991.1"/>
    </source>
</evidence>
<keyword evidence="2" id="KW-1185">Reference proteome</keyword>
<proteinExistence type="predicted"/>